<dbReference type="InterPro" id="IPR032675">
    <property type="entry name" value="LRR_dom_sf"/>
</dbReference>
<sequence>MLEELSVYHMEDLECVGNEFLGIKENADEPSSSKFPMLKMLCFYRCDKWEEWEDVSEEVKHSFSIMPNLCRLQITGCGRLKSLPHRLLRLTSSLQTLYIEECQFLTLRYKKGWGSNDNHVVSHIPDLSIVFESRRVNG</sequence>
<comment type="caution">
    <text evidence="1">The sequence shown here is derived from an EMBL/GenBank/DDBJ whole genome shotgun (WGS) entry which is preliminary data.</text>
</comment>
<dbReference type="AlphaFoldDB" id="A0AAW2VM90"/>
<reference evidence="1" key="1">
    <citation type="submission" date="2020-06" db="EMBL/GenBank/DDBJ databases">
        <authorList>
            <person name="Li T."/>
            <person name="Hu X."/>
            <person name="Zhang T."/>
            <person name="Song X."/>
            <person name="Zhang H."/>
            <person name="Dai N."/>
            <person name="Sheng W."/>
            <person name="Hou X."/>
            <person name="Wei L."/>
        </authorList>
    </citation>
    <scope>NUCLEOTIDE SEQUENCE</scope>
    <source>
        <strain evidence="1">G02</strain>
        <tissue evidence="1">Leaf</tissue>
    </source>
</reference>
<dbReference type="SUPFAM" id="SSF52047">
    <property type="entry name" value="RNI-like"/>
    <property type="match status" value="1"/>
</dbReference>
<protein>
    <submittedName>
        <fullName evidence="1">Uncharacterized protein</fullName>
    </submittedName>
</protein>
<dbReference type="Gene3D" id="3.80.10.10">
    <property type="entry name" value="Ribonuclease Inhibitor"/>
    <property type="match status" value="1"/>
</dbReference>
<gene>
    <name evidence="1" type="ORF">Sradi_0613500</name>
</gene>
<name>A0AAW2VM90_SESRA</name>
<reference evidence="1" key="2">
    <citation type="journal article" date="2024" name="Plant">
        <title>Genomic evolution and insights into agronomic trait innovations of Sesamum species.</title>
        <authorList>
            <person name="Miao H."/>
            <person name="Wang L."/>
            <person name="Qu L."/>
            <person name="Liu H."/>
            <person name="Sun Y."/>
            <person name="Le M."/>
            <person name="Wang Q."/>
            <person name="Wei S."/>
            <person name="Zheng Y."/>
            <person name="Lin W."/>
            <person name="Duan Y."/>
            <person name="Cao H."/>
            <person name="Xiong S."/>
            <person name="Wang X."/>
            <person name="Wei L."/>
            <person name="Li C."/>
            <person name="Ma Q."/>
            <person name="Ju M."/>
            <person name="Zhao R."/>
            <person name="Li G."/>
            <person name="Mu C."/>
            <person name="Tian Q."/>
            <person name="Mei H."/>
            <person name="Zhang T."/>
            <person name="Gao T."/>
            <person name="Zhang H."/>
        </authorList>
    </citation>
    <scope>NUCLEOTIDE SEQUENCE</scope>
    <source>
        <strain evidence="1">G02</strain>
    </source>
</reference>
<proteinExistence type="predicted"/>
<dbReference type="EMBL" id="JACGWJ010000003">
    <property type="protein sequence ID" value="KAL0429875.1"/>
    <property type="molecule type" value="Genomic_DNA"/>
</dbReference>
<accession>A0AAW2VM90</accession>
<organism evidence="1">
    <name type="scientific">Sesamum radiatum</name>
    <name type="common">Black benniseed</name>
    <dbReference type="NCBI Taxonomy" id="300843"/>
    <lineage>
        <taxon>Eukaryota</taxon>
        <taxon>Viridiplantae</taxon>
        <taxon>Streptophyta</taxon>
        <taxon>Embryophyta</taxon>
        <taxon>Tracheophyta</taxon>
        <taxon>Spermatophyta</taxon>
        <taxon>Magnoliopsida</taxon>
        <taxon>eudicotyledons</taxon>
        <taxon>Gunneridae</taxon>
        <taxon>Pentapetalae</taxon>
        <taxon>asterids</taxon>
        <taxon>lamiids</taxon>
        <taxon>Lamiales</taxon>
        <taxon>Pedaliaceae</taxon>
        <taxon>Sesamum</taxon>
    </lineage>
</organism>
<evidence type="ECO:0000313" key="1">
    <source>
        <dbReference type="EMBL" id="KAL0429875.1"/>
    </source>
</evidence>